<reference evidence="1" key="1">
    <citation type="journal article" date="2021" name="Proc. Natl. Acad. Sci. U.S.A.">
        <title>A Catalog of Tens of Thousands of Viruses from Human Metagenomes Reveals Hidden Associations with Chronic Diseases.</title>
        <authorList>
            <person name="Tisza M.J."/>
            <person name="Buck C.B."/>
        </authorList>
    </citation>
    <scope>NUCLEOTIDE SEQUENCE</scope>
    <source>
        <strain evidence="1">CtK0l2</strain>
    </source>
</reference>
<proteinExistence type="predicted"/>
<sequence>METFTINGLLNRYFNTDSIELGENKPKLSKQLKKQKIEVSDLEIKFWGEAVTEMIGLYTDADYLNSYEGNPYDYEFPIKFSAELPTYDEQDDWAFDGSCNNSDGCGKITSTALATYEGSRYCYIYSADGEPTGRFYYFSQPLGFCVADWYRVGNHGEYNAPLALLLVHYGVKWETIEYTTEEVGDLENCDGFWSNFACDRVRKYYSPEFDFGAVQFKDLDELNLVEDKLIYIENEGWVSEDEVVFSDEYDEYILRDNAVYADNIDSWVYEEDSQLDECASCGNPIHLSRNYTEANGCDHFCDRDCLENYFDIVEY</sequence>
<dbReference type="EMBL" id="BK015181">
    <property type="protein sequence ID" value="DAD94796.1"/>
    <property type="molecule type" value="Genomic_DNA"/>
</dbReference>
<accession>A0A8S5NKA9</accession>
<name>A0A8S5NKA9_9CAUD</name>
<evidence type="ECO:0000313" key="1">
    <source>
        <dbReference type="EMBL" id="DAD94796.1"/>
    </source>
</evidence>
<organism evidence="1">
    <name type="scientific">Siphoviridae sp. ctK0l2</name>
    <dbReference type="NCBI Taxonomy" id="2826243"/>
    <lineage>
        <taxon>Viruses</taxon>
        <taxon>Duplodnaviria</taxon>
        <taxon>Heunggongvirae</taxon>
        <taxon>Uroviricota</taxon>
        <taxon>Caudoviricetes</taxon>
    </lineage>
</organism>
<protein>
    <submittedName>
        <fullName evidence="1">Uncharacterized protein</fullName>
    </submittedName>
</protein>